<gene>
    <name evidence="1" type="ORF">EHQ24_12365</name>
</gene>
<evidence type="ECO:0000313" key="2">
    <source>
        <dbReference type="Proteomes" id="UP000298009"/>
    </source>
</evidence>
<dbReference type="RefSeq" id="WP_135601900.1">
    <property type="nucleotide sequence ID" value="NZ_RQFK01000026.1"/>
</dbReference>
<evidence type="ECO:0000313" key="1">
    <source>
        <dbReference type="EMBL" id="TGK82059.1"/>
    </source>
</evidence>
<comment type="caution">
    <text evidence="1">The sequence shown here is derived from an EMBL/GenBank/DDBJ whole genome shotgun (WGS) entry which is preliminary data.</text>
</comment>
<organism evidence="1 2">
    <name type="scientific">Leptospira noumeaensis</name>
    <dbReference type="NCBI Taxonomy" id="2484964"/>
    <lineage>
        <taxon>Bacteria</taxon>
        <taxon>Pseudomonadati</taxon>
        <taxon>Spirochaetota</taxon>
        <taxon>Spirochaetia</taxon>
        <taxon>Leptospirales</taxon>
        <taxon>Leptospiraceae</taxon>
        <taxon>Leptospira</taxon>
    </lineage>
</organism>
<keyword evidence="2" id="KW-1185">Reference proteome</keyword>
<dbReference type="OrthoDB" id="330740at2"/>
<dbReference type="AlphaFoldDB" id="A0A4R9I9A7"/>
<dbReference type="Proteomes" id="UP000298009">
    <property type="component" value="Unassembled WGS sequence"/>
</dbReference>
<dbReference type="NCBIfam" id="NF047805">
    <property type="entry name" value="LIC13255_lipo"/>
    <property type="match status" value="1"/>
</dbReference>
<proteinExistence type="predicted"/>
<name>A0A4R9I9A7_9LEPT</name>
<sequence length="103" mass="11864">MNFNFLRVVGLPILCFGLSFQCIQNRDDLFYSAFEANQKTFETYAMKNSACGKEKLPGRLFISRVKIDDLKLCFRAIELIDCITWNTEGYIPDTCKVIGTSFR</sequence>
<accession>A0A4R9I9A7</accession>
<dbReference type="EMBL" id="RQFK01000026">
    <property type="protein sequence ID" value="TGK82059.1"/>
    <property type="molecule type" value="Genomic_DNA"/>
</dbReference>
<reference evidence="1" key="1">
    <citation type="journal article" date="2019" name="PLoS Negl. Trop. Dis.">
        <title>Revisiting the worldwide diversity of Leptospira species in the environment.</title>
        <authorList>
            <person name="Vincent A.T."/>
            <person name="Schiettekatte O."/>
            <person name="Bourhy P."/>
            <person name="Veyrier F.J."/>
            <person name="Picardeau M."/>
        </authorList>
    </citation>
    <scope>NUCLEOTIDE SEQUENCE [LARGE SCALE GENOMIC DNA]</scope>
    <source>
        <strain evidence="1">201800287</strain>
    </source>
</reference>
<protein>
    <submittedName>
        <fullName evidence="1">Uncharacterized protein</fullName>
    </submittedName>
</protein>